<dbReference type="PANTHER" id="PTHR12526">
    <property type="entry name" value="GLYCOSYLTRANSFERASE"/>
    <property type="match status" value="1"/>
</dbReference>
<organism evidence="2 3">
    <name type="scientific">Minwuia thermotolerans</name>
    <dbReference type="NCBI Taxonomy" id="2056226"/>
    <lineage>
        <taxon>Bacteria</taxon>
        <taxon>Pseudomonadati</taxon>
        <taxon>Pseudomonadota</taxon>
        <taxon>Alphaproteobacteria</taxon>
        <taxon>Minwuiales</taxon>
        <taxon>Minwuiaceae</taxon>
        <taxon>Minwuia</taxon>
    </lineage>
</organism>
<gene>
    <name evidence="2" type="ORF">CVT23_21060</name>
</gene>
<dbReference type="EMBL" id="PHIG01000061">
    <property type="protein sequence ID" value="PJK27663.1"/>
    <property type="molecule type" value="Genomic_DNA"/>
</dbReference>
<evidence type="ECO:0000259" key="1">
    <source>
        <dbReference type="Pfam" id="PF13439"/>
    </source>
</evidence>
<dbReference type="OrthoDB" id="9790710at2"/>
<reference evidence="2 3" key="1">
    <citation type="submission" date="2017-11" db="EMBL/GenBank/DDBJ databases">
        <title>Draft genome sequence of Rhizobiales bacterium SY3-13.</title>
        <authorList>
            <person name="Sun C."/>
        </authorList>
    </citation>
    <scope>NUCLEOTIDE SEQUENCE [LARGE SCALE GENOMIC DNA]</scope>
    <source>
        <strain evidence="2 3">SY3-13</strain>
    </source>
</reference>
<dbReference type="RefSeq" id="WP_109794596.1">
    <property type="nucleotide sequence ID" value="NZ_PHIG01000061.1"/>
</dbReference>
<dbReference type="Pfam" id="PF13692">
    <property type="entry name" value="Glyco_trans_1_4"/>
    <property type="match status" value="1"/>
</dbReference>
<dbReference type="PANTHER" id="PTHR12526:SF638">
    <property type="entry name" value="SPORE COAT PROTEIN SA"/>
    <property type="match status" value="1"/>
</dbReference>
<keyword evidence="2" id="KW-0808">Transferase</keyword>
<evidence type="ECO:0000313" key="2">
    <source>
        <dbReference type="EMBL" id="PJK27663.1"/>
    </source>
</evidence>
<comment type="caution">
    <text evidence="2">The sequence shown here is derived from an EMBL/GenBank/DDBJ whole genome shotgun (WGS) entry which is preliminary data.</text>
</comment>
<accession>A0A2M9FW44</accession>
<feature type="domain" description="Glycosyltransferase subfamily 4-like N-terminal" evidence="1">
    <location>
        <begin position="13"/>
        <end position="173"/>
    </location>
</feature>
<dbReference type="SUPFAM" id="SSF53756">
    <property type="entry name" value="UDP-Glycosyltransferase/glycogen phosphorylase"/>
    <property type="match status" value="1"/>
</dbReference>
<evidence type="ECO:0000313" key="3">
    <source>
        <dbReference type="Proteomes" id="UP000229498"/>
    </source>
</evidence>
<dbReference type="CDD" id="cd03811">
    <property type="entry name" value="GT4_GT28_WabH-like"/>
    <property type="match status" value="1"/>
</dbReference>
<dbReference type="Gene3D" id="3.40.50.2000">
    <property type="entry name" value="Glycogen Phosphorylase B"/>
    <property type="match status" value="2"/>
</dbReference>
<protein>
    <submittedName>
        <fullName evidence="2">Glycosyltransferase</fullName>
    </submittedName>
</protein>
<dbReference type="InterPro" id="IPR028098">
    <property type="entry name" value="Glyco_trans_4-like_N"/>
</dbReference>
<dbReference type="Proteomes" id="UP000229498">
    <property type="component" value="Unassembled WGS sequence"/>
</dbReference>
<proteinExistence type="predicted"/>
<dbReference type="GO" id="GO:0016757">
    <property type="term" value="F:glycosyltransferase activity"/>
    <property type="evidence" value="ECO:0007669"/>
    <property type="project" value="TreeGrafter"/>
</dbReference>
<keyword evidence="3" id="KW-1185">Reference proteome</keyword>
<name>A0A2M9FW44_9PROT</name>
<dbReference type="AlphaFoldDB" id="A0A2M9FW44"/>
<sequence length="371" mass="39520">MKIALVLPDLRGGGAERLSLTLAREFRAAGHTPCFIVMSEAGELLDDARTLGPVHALKATRVRAVIGALRTQLERIEIEALIANLWPLTVAAGLAVLRIPRARRPLVTLVEHNTLSRQYAGWGAKTRLMLRVSLAVGCRLADRRIAVSHGVASDIARLAFMSAGRFEVIHNPVPALLPDDAELARAEAIWGPRNGRRILSVGSFKRQKNQALLIAAFAQMRAPGDTLMLLGEGQLRLELGAVAREAGVAEAVLMPGFHSDPTPFYLTADLFVLSSDYEGFGNVIVEAMACGTPVVSTDCPSGPAEILKGGQLGRLVPVGDASALAQAMVAGLDAPGDPAPRRARAADFAPGRIAARYLETLFPPRHRAGRG</sequence>
<dbReference type="Pfam" id="PF13439">
    <property type="entry name" value="Glyco_transf_4"/>
    <property type="match status" value="1"/>
</dbReference>